<feature type="compositionally biased region" description="Basic and acidic residues" evidence="4">
    <location>
        <begin position="1572"/>
        <end position="1582"/>
    </location>
</feature>
<organism evidence="5 6">
    <name type="scientific">Folsomia candida</name>
    <name type="common">Springtail</name>
    <dbReference type="NCBI Taxonomy" id="158441"/>
    <lineage>
        <taxon>Eukaryota</taxon>
        <taxon>Metazoa</taxon>
        <taxon>Ecdysozoa</taxon>
        <taxon>Arthropoda</taxon>
        <taxon>Hexapoda</taxon>
        <taxon>Collembola</taxon>
        <taxon>Entomobryomorpha</taxon>
        <taxon>Isotomoidea</taxon>
        <taxon>Isotomidae</taxon>
        <taxon>Proisotominae</taxon>
        <taxon>Folsomia</taxon>
    </lineage>
</organism>
<feature type="region of interest" description="Disordered" evidence="4">
    <location>
        <begin position="1083"/>
        <end position="1207"/>
    </location>
</feature>
<feature type="region of interest" description="Disordered" evidence="4">
    <location>
        <begin position="1530"/>
        <end position="1582"/>
    </location>
</feature>
<feature type="compositionally biased region" description="Basic residues" evidence="4">
    <location>
        <begin position="1244"/>
        <end position="1255"/>
    </location>
</feature>
<feature type="repeat" description="ANK" evidence="3">
    <location>
        <begin position="326"/>
        <end position="358"/>
    </location>
</feature>
<evidence type="ECO:0000256" key="1">
    <source>
        <dbReference type="ARBA" id="ARBA00022737"/>
    </source>
</evidence>
<feature type="compositionally biased region" description="Basic and acidic residues" evidence="4">
    <location>
        <begin position="948"/>
        <end position="967"/>
    </location>
</feature>
<feature type="repeat" description="ANK" evidence="3">
    <location>
        <begin position="426"/>
        <end position="458"/>
    </location>
</feature>
<feature type="region of interest" description="Disordered" evidence="4">
    <location>
        <begin position="512"/>
        <end position="574"/>
    </location>
</feature>
<feature type="compositionally biased region" description="Basic residues" evidence="4">
    <location>
        <begin position="611"/>
        <end position="622"/>
    </location>
</feature>
<dbReference type="OMA" id="RRYYCER"/>
<feature type="repeat" description="ANK" evidence="3">
    <location>
        <begin position="134"/>
        <end position="166"/>
    </location>
</feature>
<feature type="compositionally biased region" description="Basic residues" evidence="4">
    <location>
        <begin position="650"/>
        <end position="659"/>
    </location>
</feature>
<dbReference type="PANTHER" id="PTHR24126:SF14">
    <property type="entry name" value="ANK_REP_REGION DOMAIN-CONTAINING PROTEIN"/>
    <property type="match status" value="1"/>
</dbReference>
<feature type="compositionally biased region" description="Basic and acidic residues" evidence="4">
    <location>
        <begin position="777"/>
        <end position="797"/>
    </location>
</feature>
<dbReference type="InterPro" id="IPR002110">
    <property type="entry name" value="Ankyrin_rpt"/>
</dbReference>
<reference evidence="5 6" key="1">
    <citation type="submission" date="2015-12" db="EMBL/GenBank/DDBJ databases">
        <title>The genome of Folsomia candida.</title>
        <authorList>
            <person name="Faddeeva A."/>
            <person name="Derks M.F."/>
            <person name="Anvar Y."/>
            <person name="Smit S."/>
            <person name="Van Straalen N."/>
            <person name="Roelofs D."/>
        </authorList>
    </citation>
    <scope>NUCLEOTIDE SEQUENCE [LARGE SCALE GENOMIC DNA]</scope>
    <source>
        <strain evidence="5 6">VU population</strain>
        <tissue evidence="5">Whole body</tissue>
    </source>
</reference>
<feature type="repeat" description="ANK" evidence="3">
    <location>
        <begin position="292"/>
        <end position="325"/>
    </location>
</feature>
<keyword evidence="6" id="KW-1185">Reference proteome</keyword>
<feature type="compositionally biased region" description="Polar residues" evidence="4">
    <location>
        <begin position="629"/>
        <end position="645"/>
    </location>
</feature>
<dbReference type="PRINTS" id="PR01415">
    <property type="entry name" value="ANKYRIN"/>
</dbReference>
<gene>
    <name evidence="5" type="ORF">Fcan01_06044</name>
</gene>
<feature type="compositionally biased region" description="Basic and acidic residues" evidence="4">
    <location>
        <begin position="912"/>
        <end position="933"/>
    </location>
</feature>
<evidence type="ECO:0000256" key="2">
    <source>
        <dbReference type="ARBA" id="ARBA00023043"/>
    </source>
</evidence>
<keyword evidence="1" id="KW-0677">Repeat</keyword>
<dbReference type="PANTHER" id="PTHR24126">
    <property type="entry name" value="ANKYRIN REPEAT, PH AND SEC7 DOMAIN CONTAINING PROTEIN SECG-RELATED"/>
    <property type="match status" value="1"/>
</dbReference>
<feature type="compositionally biased region" description="Basic and acidic residues" evidence="4">
    <location>
        <begin position="974"/>
        <end position="983"/>
    </location>
</feature>
<dbReference type="STRING" id="158441.A0A226ETY0"/>
<feature type="repeat" description="ANK" evidence="3">
    <location>
        <begin position="359"/>
        <end position="391"/>
    </location>
</feature>
<evidence type="ECO:0000256" key="4">
    <source>
        <dbReference type="SAM" id="MobiDB-lite"/>
    </source>
</evidence>
<comment type="caution">
    <text evidence="5">The sequence shown here is derived from an EMBL/GenBank/DDBJ whole genome shotgun (WGS) entry which is preliminary data.</text>
</comment>
<feature type="region of interest" description="Disordered" evidence="4">
    <location>
        <begin position="590"/>
        <end position="1048"/>
    </location>
</feature>
<accession>A0A226ETY0</accession>
<feature type="compositionally biased region" description="Basic and acidic residues" evidence="4">
    <location>
        <begin position="677"/>
        <end position="686"/>
    </location>
</feature>
<protein>
    <submittedName>
        <fullName evidence="5">Ankyrin-2</fullName>
    </submittedName>
</protein>
<feature type="region of interest" description="Disordered" evidence="4">
    <location>
        <begin position="1220"/>
        <end position="1255"/>
    </location>
</feature>
<dbReference type="SMART" id="SM00248">
    <property type="entry name" value="ANK"/>
    <property type="match status" value="12"/>
</dbReference>
<feature type="compositionally biased region" description="Polar residues" evidence="4">
    <location>
        <begin position="1178"/>
        <end position="1202"/>
    </location>
</feature>
<dbReference type="Proteomes" id="UP000198287">
    <property type="component" value="Unassembled WGS sequence"/>
</dbReference>
<feature type="repeat" description="ANK" evidence="3">
    <location>
        <begin position="259"/>
        <end position="291"/>
    </location>
</feature>
<feature type="compositionally biased region" description="Basic and acidic residues" evidence="4">
    <location>
        <begin position="1142"/>
        <end position="1155"/>
    </location>
</feature>
<feature type="compositionally biased region" description="Polar residues" evidence="4">
    <location>
        <begin position="1225"/>
        <end position="1242"/>
    </location>
</feature>
<feature type="region of interest" description="Disordered" evidence="4">
    <location>
        <begin position="24"/>
        <end position="56"/>
    </location>
</feature>
<evidence type="ECO:0000313" key="5">
    <source>
        <dbReference type="EMBL" id="OXA60514.1"/>
    </source>
</evidence>
<dbReference type="InterPro" id="IPR036770">
    <property type="entry name" value="Ankyrin_rpt-contain_sf"/>
</dbReference>
<dbReference type="OrthoDB" id="10258888at2759"/>
<feature type="repeat" description="ANK" evidence="3">
    <location>
        <begin position="167"/>
        <end position="199"/>
    </location>
</feature>
<dbReference type="Gene3D" id="1.25.40.20">
    <property type="entry name" value="Ankyrin repeat-containing domain"/>
    <property type="match status" value="3"/>
</dbReference>
<dbReference type="EMBL" id="LNIX01000002">
    <property type="protein sequence ID" value="OXA60514.1"/>
    <property type="molecule type" value="Genomic_DNA"/>
</dbReference>
<feature type="compositionally biased region" description="Polar residues" evidence="4">
    <location>
        <begin position="1023"/>
        <end position="1034"/>
    </location>
</feature>
<name>A0A226ETY0_FOLCA</name>
<feature type="compositionally biased region" description="Polar residues" evidence="4">
    <location>
        <begin position="32"/>
        <end position="50"/>
    </location>
</feature>
<dbReference type="SUPFAM" id="SSF48403">
    <property type="entry name" value="Ankyrin repeat"/>
    <property type="match status" value="2"/>
</dbReference>
<evidence type="ECO:0000256" key="3">
    <source>
        <dbReference type="PROSITE-ProRule" id="PRU00023"/>
    </source>
</evidence>
<feature type="compositionally biased region" description="Acidic residues" evidence="4">
    <location>
        <begin position="995"/>
        <end position="1005"/>
    </location>
</feature>
<proteinExistence type="predicted"/>
<keyword evidence="2 3" id="KW-0040">ANK repeat</keyword>
<sequence length="1582" mass="173873">MAAVAVYRSESTSPAPKIMSSAVAAGTRHSNKMTTTPKTANSPGLSNGNNDPAGPIPSPVRSNNFDGITALMVACQQGHPDDVQKIIKKKASAVKERTRSGKVALHFCAESGNLSCLDQILAADPTLKNAQDEEGYTPLHLAVINGNKDVVRKLITFGADLNCLDYENHSLVHWATVCGEVDILDLLLSSGAPASTPDIHLAHPIHYSAQMCGSVNGVGSVSRAARVQSTIYGVSPKKGLQILKRLIQHGCPIDVRDQDGRQPLLWAASAGSGDAILLLVNAGGKVDAEDKDGLTTIHCAASRGHTDCLETLIGLCGAEVDVIDNNGCTALFYSVTLGHADCTELLLNYGAEPNRQDRKGRTPGHCGAAKGQLETLKLLTKHGANLWLRNVRGDLPLHEAVLSRRKDLVMWLLSLRNESVNTPNNDGKCPIHLAAISNNVEMVKILIDHRADVNLLMRSGKGTAMTPLDAALVKGNSAVAKFLQLHGGLPSNSLNNAALHRRLNRSIEGQISPASSHLGSHHHPSPDDHHQRTFVSPDVFDHSISATPFPRSNEFSKAGSHRPPFATSTPIMDDGVQTDEKYLRDIEVQVSDSFEEKGGKSGESSTGHRISERRRHRKSRSQVHHDRPNSGSTSNASSPDRSSNQLTSRTSRKSSRKSLKGSGSKSDSRSRTSNGKAAKDNEETIRNQEQQSSEGEKVTQQSPTPQREPPPMTPQESSDTPLDHDNTLMSEKFSELDNGGVHSSETDAREEELDQPNNAEVEAVEFTAKTSDLDTENQSREDVERKSKSPERVDVSRSSRSKSKSREKSGSPPQKPLRNRSASAKSAHEGQPTSNQSLDNKDRSRSASANSDASSSRRRQASAVTNEVEAAVPLEKSSAVSWNDKEQGKRAHLRNRSKSATDRERRSRSKSKGKDGKVRDRSKSALERGEKSNSKSGAAKVAKPKVSIKKDETIERKASPQTKHEKIPPQPNVDVKEAEESNSKSEATISNTQPETEENPIYDEIEAGKRINLQEAARRRSESLASDPSRSRSVSIPRHTCEPNIKGIVHGSSKYNRVTKIRRNGKVTTTSEEREIQLQEALLASSNKLRPNKKKAPSSTLEDKGKRSIPQRQSLAKSRAVVRKSSEEHELRSNSTVIDSGFSDHRGMTSEELRTRPSPQGKPSVSVKRRVVTRRPGSGQSQQRKSIFSSSPKQYRNPNSKNSRFDTLIVHQMSIENGVLEDEMYSTSTRGSVTSEDTQEQFSPRRKKTNYSRPRSRLTFSRNDNVRDPAISPRLKKGVDVETPISVTQAMQASMRKYNLERMIFHELLELKRVQMRAGKANEQLLVKRLAENYKRAGFSVNFRDFEGPFTFRNFEKYLYDQLRLLQNNRKVLPRFAPSDDVARLSTALKKMNSAKLPYLDDAERSESVCDNIQCSHTTHRCHHAAHAYTGVPCVAYIGNRKPTFLPRVNPLKAPGPTQKDKNATMGGSRLGADAMNLNSPVQISISPRTDTQSPITLEVQQGSNTQVFTLPTKTLDPSKNYYVSLSIKPNPISTSPTPPSSENFFHRPTPDVVDDGSISAPPPPVFEVQPDVEREKHNRSM</sequence>
<dbReference type="Pfam" id="PF12796">
    <property type="entry name" value="Ank_2"/>
    <property type="match status" value="3"/>
</dbReference>
<evidence type="ECO:0000313" key="6">
    <source>
        <dbReference type="Proteomes" id="UP000198287"/>
    </source>
</evidence>
<dbReference type="PROSITE" id="PS50088">
    <property type="entry name" value="ANK_REPEAT"/>
    <property type="match status" value="7"/>
</dbReference>
<dbReference type="PROSITE" id="PS50297">
    <property type="entry name" value="ANK_REP_REGION"/>
    <property type="match status" value="5"/>
</dbReference>